<dbReference type="RefSeq" id="WP_015220991.1">
    <property type="nucleotide sequence ID" value="NC_019776.1"/>
</dbReference>
<dbReference type="InterPro" id="IPR053980">
    <property type="entry name" value="ISP_coupler"/>
</dbReference>
<dbReference type="PANTHER" id="PTHR33841">
    <property type="entry name" value="DNA METHYLTRANSFERASE YEEA-RELATED"/>
    <property type="match status" value="1"/>
</dbReference>
<dbReference type="GO" id="GO:0009307">
    <property type="term" value="P:DNA restriction-modification system"/>
    <property type="evidence" value="ECO:0007669"/>
    <property type="project" value="UniProtKB-KW"/>
</dbReference>
<feature type="domain" description="Transposase IS200-like" evidence="7">
    <location>
        <begin position="867"/>
        <end position="998"/>
    </location>
</feature>
<keyword evidence="2" id="KW-0489">Methyltransferase</keyword>
<dbReference type="InterPro" id="IPR002686">
    <property type="entry name" value="Transposase_17"/>
</dbReference>
<dbReference type="REBASE" id="58389">
    <property type="entry name" value="Cap10605ORF3227P"/>
</dbReference>
<evidence type="ECO:0000256" key="3">
    <source>
        <dbReference type="ARBA" id="ARBA00022679"/>
    </source>
</evidence>
<dbReference type="Pfam" id="PF01797">
    <property type="entry name" value="Y1_Tnp"/>
    <property type="match status" value="1"/>
</dbReference>
<dbReference type="KEGG" id="can:Cyan10605_3227"/>
<feature type="compositionally biased region" description="Low complexity" evidence="6">
    <location>
        <begin position="838"/>
        <end position="850"/>
    </location>
</feature>
<dbReference type="GO" id="GO:0003677">
    <property type="term" value="F:DNA binding"/>
    <property type="evidence" value="ECO:0007669"/>
    <property type="project" value="InterPro"/>
</dbReference>
<dbReference type="Pfam" id="PF22240">
    <property type="entry name" value="ISP_coupler"/>
    <property type="match status" value="1"/>
</dbReference>
<evidence type="ECO:0000256" key="6">
    <source>
        <dbReference type="SAM" id="MobiDB-lite"/>
    </source>
</evidence>
<dbReference type="PANTHER" id="PTHR33841:SF1">
    <property type="entry name" value="DNA METHYLTRANSFERASE A"/>
    <property type="match status" value="1"/>
</dbReference>
<dbReference type="GO" id="GO:0009007">
    <property type="term" value="F:site-specific DNA-methyltransferase (adenine-specific) activity"/>
    <property type="evidence" value="ECO:0007669"/>
    <property type="project" value="UniProtKB-EC"/>
</dbReference>
<name>K9ZA83_CYAAP</name>
<dbReference type="eggNOG" id="COG1943">
    <property type="taxonomic scope" value="Bacteria"/>
</dbReference>
<feature type="region of interest" description="Disordered" evidence="6">
    <location>
        <begin position="1032"/>
        <end position="1078"/>
    </location>
</feature>
<dbReference type="PRINTS" id="PR00507">
    <property type="entry name" value="N12N6MTFRASE"/>
</dbReference>
<dbReference type="PATRIC" id="fig|755178.3.peg.3441"/>
<sequence length="1265" mass="149064">MSKLLITQYHNEVEKIKRYGGSKNESIIRVAFQNLLNNYCQTRNFLLIPELPYKNQRIIPDGTIKDALQLDWGYWESKDENDDLDLEIEKKFAKGYPNDNILFEDSHTAILIQSGAEKMRISMQDVDALDKILKEFIDYQRPEVAEFYQAITKFKEDLPTLINTLRENIDLASKNNQKFIAKRDTFFNLCQNSINPNITIEDVREMMIQHILTEDIFLTIFDEAQFHRDNNIARELTDLIDSFLKGGERKKLLSSIQHYYKAIKSKASQINNHHEKQKFLKAIYENFYKAYNPLSADRLGIVYTPNEIVRFMIESTDFLLHKHFHKLLIDKDVEILDPATGTGTFITELIEYLPINSQNYDALRYKYQHEIHCNEVAILPYYIANLNIEYTYQQKTGEYQEFNNICFVDTLDHTSFEGKQMDLFAMSLENTARIKRQNDKKISVIIGNPPYNAKQENFNDNNANRSYKSIDDRIKATYIKEGKAQNQIVLYDMYVRFIRWASDRLNDNGIIAFITNNSFIDGLTFDGFRKVLREEFSHIYIIDLGGNIRQGDKTGNVFNIMIGVAITFLVRKDKNVGVEYHSTHTKTNNCEIYYYKSVENSVLDKLDFIGKNKLKDINFTHIIPKNNHWINQCDNDFDDLLPLIDKEVKSGKSEEAICKLFSSGIKTQRDEWVYDFNRDNLEEKVRFLVNIYQEILKDDNFKDKNSIKWDAELSSYLSRKIEKEFNHEQILLSLYRPFTKQYLYLDKHFNGRTYQWFNIYNQEDKDNKYINFLVGKRLPFSTIISDTITDLGLFVTDPIQCLPLYTYDKEGKKEENITDWALELFREHYSSHGVTRGLSPLPESEESPLPQSSPLPQNSPLPDNPSLSEHWWLVTFVTHNSRVSERMITYGVKKGEPLIFNEENRIFIAEKILESVKNYNLNVITFNVLPDHVHLIIGANTEKELSENIRKIKGFTSFQFQRFNHWEKGQKIWAQKFHREVIEEESHLLNAIEYIENNHLKHSENWGEEIIATWENHLKIIVEETKKLTRGLSPLPKSEESPLPKSEESPLPKSEESPLPKSEESPLPKSEESPLLHNSSQKLITKEDIFYYVYAVLHNPKYREKYELNLKREFPRIPFYDDFWQWVNWGKKLMDLHLNYEKIEPYNLKRIDVALSRNSSPKKRGEIKAKLKADKVKHQIIIDEMTILTEIPPIAWEYKLGNRSALEWILDQYKEKKPRDKTIAERFNNYRFAEYKEKVIDLLMRVTTVSVETMKIINEIDSKNF</sequence>
<dbReference type="SUPFAM" id="SSF143422">
    <property type="entry name" value="Transposase IS200-like"/>
    <property type="match status" value="1"/>
</dbReference>
<dbReference type="InterPro" id="IPR050953">
    <property type="entry name" value="N4_N6_ade-DNA_methylase"/>
</dbReference>
<dbReference type="InterPro" id="IPR029063">
    <property type="entry name" value="SAM-dependent_MTases_sf"/>
</dbReference>
<dbReference type="GO" id="GO:0004803">
    <property type="term" value="F:transposase activity"/>
    <property type="evidence" value="ECO:0007669"/>
    <property type="project" value="InterPro"/>
</dbReference>
<keyword evidence="4" id="KW-0680">Restriction system</keyword>
<dbReference type="EC" id="2.1.1.72" evidence="1"/>
<keyword evidence="9" id="KW-1185">Reference proteome</keyword>
<feature type="compositionally biased region" description="Basic and acidic residues" evidence="6">
    <location>
        <begin position="1037"/>
        <end position="1074"/>
    </location>
</feature>
<dbReference type="PROSITE" id="PS00092">
    <property type="entry name" value="N6_MTASE"/>
    <property type="match status" value="1"/>
</dbReference>
<dbReference type="GO" id="GO:0008170">
    <property type="term" value="F:N-methyltransferase activity"/>
    <property type="evidence" value="ECO:0007669"/>
    <property type="project" value="InterPro"/>
</dbReference>
<comment type="catalytic activity">
    <reaction evidence="5">
        <text>a 2'-deoxyadenosine in DNA + S-adenosyl-L-methionine = an N(6)-methyl-2'-deoxyadenosine in DNA + S-adenosyl-L-homocysteine + H(+)</text>
        <dbReference type="Rhea" id="RHEA:15197"/>
        <dbReference type="Rhea" id="RHEA-COMP:12418"/>
        <dbReference type="Rhea" id="RHEA-COMP:12419"/>
        <dbReference type="ChEBI" id="CHEBI:15378"/>
        <dbReference type="ChEBI" id="CHEBI:57856"/>
        <dbReference type="ChEBI" id="CHEBI:59789"/>
        <dbReference type="ChEBI" id="CHEBI:90615"/>
        <dbReference type="ChEBI" id="CHEBI:90616"/>
        <dbReference type="EC" id="2.1.1.72"/>
    </reaction>
</comment>
<dbReference type="Gene3D" id="3.40.50.150">
    <property type="entry name" value="Vaccinia Virus protein VP39"/>
    <property type="match status" value="1"/>
</dbReference>
<evidence type="ECO:0000256" key="2">
    <source>
        <dbReference type="ARBA" id="ARBA00022603"/>
    </source>
</evidence>
<dbReference type="InterPro" id="IPR003356">
    <property type="entry name" value="DNA_methylase_A-5"/>
</dbReference>
<evidence type="ECO:0000256" key="4">
    <source>
        <dbReference type="ARBA" id="ARBA00022747"/>
    </source>
</evidence>
<dbReference type="EMBL" id="CP003947">
    <property type="protein sequence ID" value="AFZ55273.1"/>
    <property type="molecule type" value="Genomic_DNA"/>
</dbReference>
<dbReference type="AlphaFoldDB" id="K9ZA83"/>
<evidence type="ECO:0000313" key="9">
    <source>
        <dbReference type="Proteomes" id="UP000010480"/>
    </source>
</evidence>
<feature type="compositionally biased region" description="Pro residues" evidence="6">
    <location>
        <begin position="851"/>
        <end position="863"/>
    </location>
</feature>
<dbReference type="GO" id="GO:0006313">
    <property type="term" value="P:DNA transposition"/>
    <property type="evidence" value="ECO:0007669"/>
    <property type="project" value="InterPro"/>
</dbReference>
<dbReference type="Pfam" id="PF02384">
    <property type="entry name" value="N6_Mtase"/>
    <property type="match status" value="1"/>
</dbReference>
<keyword evidence="3" id="KW-0808">Transferase</keyword>
<organism evidence="8 9">
    <name type="scientific">Cyanobacterium aponinum (strain PCC 10605)</name>
    <dbReference type="NCBI Taxonomy" id="755178"/>
    <lineage>
        <taxon>Bacteria</taxon>
        <taxon>Bacillati</taxon>
        <taxon>Cyanobacteriota</taxon>
        <taxon>Cyanophyceae</taxon>
        <taxon>Oscillatoriophycideae</taxon>
        <taxon>Chroococcales</taxon>
        <taxon>Geminocystaceae</taxon>
        <taxon>Cyanobacterium</taxon>
    </lineage>
</organism>
<protein>
    <recommendedName>
        <fullName evidence="1">site-specific DNA-methyltransferase (adenine-specific)</fullName>
        <ecNumber evidence="1">2.1.1.72</ecNumber>
    </recommendedName>
</protein>
<proteinExistence type="predicted"/>
<evidence type="ECO:0000313" key="8">
    <source>
        <dbReference type="EMBL" id="AFZ55273.1"/>
    </source>
</evidence>
<dbReference type="InterPro" id="IPR041635">
    <property type="entry name" value="Type_ISP_LLaBIII_C"/>
</dbReference>
<dbReference type="eggNOG" id="COG0286">
    <property type="taxonomic scope" value="Bacteria"/>
</dbReference>
<dbReference type="InterPro" id="IPR036515">
    <property type="entry name" value="Transposase_17_sf"/>
</dbReference>
<dbReference type="InterPro" id="IPR002052">
    <property type="entry name" value="DNA_methylase_N6_adenine_CS"/>
</dbReference>
<dbReference type="SUPFAM" id="SSF53335">
    <property type="entry name" value="S-adenosyl-L-methionine-dependent methyltransferases"/>
    <property type="match status" value="1"/>
</dbReference>
<dbReference type="GO" id="GO:0032259">
    <property type="term" value="P:methylation"/>
    <property type="evidence" value="ECO:0007669"/>
    <property type="project" value="UniProtKB-KW"/>
</dbReference>
<reference evidence="9" key="1">
    <citation type="journal article" date="2013" name="Proc. Natl. Acad. Sci. U.S.A.">
        <title>Improving the coverage of the cyanobacterial phylum using diversity-driven genome sequencing.</title>
        <authorList>
            <person name="Shih P.M."/>
            <person name="Wu D."/>
            <person name="Latifi A."/>
            <person name="Axen S.D."/>
            <person name="Fewer D.P."/>
            <person name="Talla E."/>
            <person name="Calteau A."/>
            <person name="Cai F."/>
            <person name="Tandeau de Marsac N."/>
            <person name="Rippka R."/>
            <person name="Herdman M."/>
            <person name="Sivonen K."/>
            <person name="Coursin T."/>
            <person name="Laurent T."/>
            <person name="Goodwin L."/>
            <person name="Nolan M."/>
            <person name="Davenport K.W."/>
            <person name="Han C.S."/>
            <person name="Rubin E.M."/>
            <person name="Eisen J.A."/>
            <person name="Woyke T."/>
            <person name="Gugger M."/>
            <person name="Kerfeld C.A."/>
        </authorList>
    </citation>
    <scope>NUCLEOTIDE SEQUENCE [LARGE SCALE GENOMIC DNA]</scope>
    <source>
        <strain evidence="9">PCC 10605</strain>
    </source>
</reference>
<accession>K9ZA83</accession>
<dbReference type="Gene3D" id="3.30.70.1290">
    <property type="entry name" value="Transposase IS200-like"/>
    <property type="match status" value="1"/>
</dbReference>
<dbReference type="HOGENOM" id="CLU_002151_1_1_3"/>
<dbReference type="Pfam" id="PF18135">
    <property type="entry name" value="Type_ISP_C"/>
    <property type="match status" value="2"/>
</dbReference>
<evidence type="ECO:0000256" key="1">
    <source>
        <dbReference type="ARBA" id="ARBA00011900"/>
    </source>
</evidence>
<evidence type="ECO:0000256" key="5">
    <source>
        <dbReference type="ARBA" id="ARBA00047942"/>
    </source>
</evidence>
<gene>
    <name evidence="8" type="ordered locus">Cyan10605_3227</name>
</gene>
<dbReference type="SMART" id="SM01321">
    <property type="entry name" value="Y1_Tnp"/>
    <property type="match status" value="1"/>
</dbReference>
<dbReference type="STRING" id="755178.Cyan10605_3227"/>
<dbReference type="Proteomes" id="UP000010480">
    <property type="component" value="Chromosome"/>
</dbReference>
<feature type="region of interest" description="Disordered" evidence="6">
    <location>
        <begin position="835"/>
        <end position="863"/>
    </location>
</feature>
<evidence type="ECO:0000259" key="7">
    <source>
        <dbReference type="SMART" id="SM01321"/>
    </source>
</evidence>